<dbReference type="AlphaFoldDB" id="A0A1Y1ICJ6"/>
<feature type="compositionally biased region" description="Basic and acidic residues" evidence="1">
    <location>
        <begin position="308"/>
        <end position="318"/>
    </location>
</feature>
<dbReference type="CDD" id="cd14686">
    <property type="entry name" value="bZIP"/>
    <property type="match status" value="1"/>
</dbReference>
<gene>
    <name evidence="2" type="ORF">KFL_002890030</name>
</gene>
<protein>
    <recommendedName>
        <fullName evidence="4">BZIP domain-containing protein</fullName>
    </recommendedName>
</protein>
<reference evidence="2 3" key="1">
    <citation type="journal article" date="2014" name="Nat. Commun.">
        <title>Klebsormidium flaccidum genome reveals primary factors for plant terrestrial adaptation.</title>
        <authorList>
            <person name="Hori K."/>
            <person name="Maruyama F."/>
            <person name="Fujisawa T."/>
            <person name="Togashi T."/>
            <person name="Yamamoto N."/>
            <person name="Seo M."/>
            <person name="Sato S."/>
            <person name="Yamada T."/>
            <person name="Mori H."/>
            <person name="Tajima N."/>
            <person name="Moriyama T."/>
            <person name="Ikeuchi M."/>
            <person name="Watanabe M."/>
            <person name="Wada H."/>
            <person name="Kobayashi K."/>
            <person name="Saito M."/>
            <person name="Masuda T."/>
            <person name="Sasaki-Sekimoto Y."/>
            <person name="Mashiguchi K."/>
            <person name="Awai K."/>
            <person name="Shimojima M."/>
            <person name="Masuda S."/>
            <person name="Iwai M."/>
            <person name="Nobusawa T."/>
            <person name="Narise T."/>
            <person name="Kondo S."/>
            <person name="Saito H."/>
            <person name="Sato R."/>
            <person name="Murakawa M."/>
            <person name="Ihara Y."/>
            <person name="Oshima-Yamada Y."/>
            <person name="Ohtaka K."/>
            <person name="Satoh M."/>
            <person name="Sonobe K."/>
            <person name="Ishii M."/>
            <person name="Ohtani R."/>
            <person name="Kanamori-Sato M."/>
            <person name="Honoki R."/>
            <person name="Miyazaki D."/>
            <person name="Mochizuki H."/>
            <person name="Umetsu J."/>
            <person name="Higashi K."/>
            <person name="Shibata D."/>
            <person name="Kamiya Y."/>
            <person name="Sato N."/>
            <person name="Nakamura Y."/>
            <person name="Tabata S."/>
            <person name="Ida S."/>
            <person name="Kurokawa K."/>
            <person name="Ohta H."/>
        </authorList>
    </citation>
    <scope>NUCLEOTIDE SEQUENCE [LARGE SCALE GENOMIC DNA]</scope>
    <source>
        <strain evidence="2 3">NIES-2285</strain>
    </source>
</reference>
<dbReference type="EMBL" id="DF237238">
    <property type="protein sequence ID" value="GAQ86436.1"/>
    <property type="molecule type" value="Genomic_DNA"/>
</dbReference>
<feature type="region of interest" description="Disordered" evidence="1">
    <location>
        <begin position="50"/>
        <end position="119"/>
    </location>
</feature>
<feature type="compositionally biased region" description="Basic residues" evidence="1">
    <location>
        <begin position="319"/>
        <end position="328"/>
    </location>
</feature>
<accession>A0A1Y1ICJ6</accession>
<feature type="compositionally biased region" description="Polar residues" evidence="1">
    <location>
        <begin position="223"/>
        <end position="232"/>
    </location>
</feature>
<keyword evidence="3" id="KW-1185">Reference proteome</keyword>
<proteinExistence type="predicted"/>
<sequence>MTGPFRPLFGPFCTDILAERATNAPEAGQKELLSNSILCPKARYKVAQKQLVEADKPAKPAEENPRLEMAHSQSSGDEQSEKEQEVPAAFSSPADSEAAEEKMDATLEGATQKQDDPAVCGKAQVELSLVMGFADSLSGFLRSNFSEQSLQAAGAVKPVPQNADSMQALLAGLNESLPAFPAGTSVPAADPLATDNSGAVDFLSAFPLQTTQSDSLPMFRDFFSQQNSQPSPTGVADHRFFQPQAQKSKLVPRRAEPSGPSCSEKRKAEWEDPGNAGAPEESEDMETDGEKGSSDKACNGRKSPRCMSRTEEQRMKDRAKAKRHRQRKKVQEASDKANICHLEAEVERLRKALKASEDAQGENQKVVGTLEKEVELWKTAYRDLGKTMSDMLKVGGNGVAAKAASS</sequence>
<organism evidence="2 3">
    <name type="scientific">Klebsormidium nitens</name>
    <name type="common">Green alga</name>
    <name type="synonym">Ulothrix nitens</name>
    <dbReference type="NCBI Taxonomy" id="105231"/>
    <lineage>
        <taxon>Eukaryota</taxon>
        <taxon>Viridiplantae</taxon>
        <taxon>Streptophyta</taxon>
        <taxon>Klebsormidiophyceae</taxon>
        <taxon>Klebsormidiales</taxon>
        <taxon>Klebsormidiaceae</taxon>
        <taxon>Klebsormidium</taxon>
    </lineage>
</organism>
<evidence type="ECO:0008006" key="4">
    <source>
        <dbReference type="Google" id="ProtNLM"/>
    </source>
</evidence>
<feature type="compositionally biased region" description="Basic and acidic residues" evidence="1">
    <location>
        <begin position="52"/>
        <end position="69"/>
    </location>
</feature>
<feature type="region of interest" description="Disordered" evidence="1">
    <location>
        <begin position="223"/>
        <end position="335"/>
    </location>
</feature>
<name>A0A1Y1ICJ6_KLENI</name>
<evidence type="ECO:0000313" key="3">
    <source>
        <dbReference type="Proteomes" id="UP000054558"/>
    </source>
</evidence>
<dbReference type="Proteomes" id="UP000054558">
    <property type="component" value="Unassembled WGS sequence"/>
</dbReference>
<evidence type="ECO:0000313" key="2">
    <source>
        <dbReference type="EMBL" id="GAQ86436.1"/>
    </source>
</evidence>
<evidence type="ECO:0000256" key="1">
    <source>
        <dbReference type="SAM" id="MobiDB-lite"/>
    </source>
</evidence>